<dbReference type="PANTHER" id="PTHR43280:SF34">
    <property type="entry name" value="ARAC-FAMILY TRANSCRIPTIONAL REGULATOR"/>
    <property type="match status" value="1"/>
</dbReference>
<dbReference type="InterPro" id="IPR019734">
    <property type="entry name" value="TPR_rpt"/>
</dbReference>
<protein>
    <submittedName>
        <fullName evidence="7">HTH-type transcriptional activator RhaS</fullName>
    </submittedName>
</protein>
<dbReference type="OrthoDB" id="5295174at2"/>
<dbReference type="CDD" id="cd12087">
    <property type="entry name" value="TM_EGFR-like"/>
    <property type="match status" value="1"/>
</dbReference>
<dbReference type="InterPro" id="IPR011990">
    <property type="entry name" value="TPR-like_helical_dom_sf"/>
</dbReference>
<evidence type="ECO:0000256" key="3">
    <source>
        <dbReference type="ARBA" id="ARBA00023163"/>
    </source>
</evidence>
<accession>A0A4P6ZIT4</accession>
<evidence type="ECO:0000313" key="8">
    <source>
        <dbReference type="Proteomes" id="UP000294419"/>
    </source>
</evidence>
<evidence type="ECO:0000313" key="7">
    <source>
        <dbReference type="EMBL" id="QBO59522.1"/>
    </source>
</evidence>
<proteinExistence type="predicted"/>
<keyword evidence="5" id="KW-0812">Transmembrane</keyword>
<dbReference type="PROSITE" id="PS01124">
    <property type="entry name" value="HTH_ARAC_FAMILY_2"/>
    <property type="match status" value="1"/>
</dbReference>
<keyword evidence="2" id="KW-0238">DNA-binding</keyword>
<sequence length="571" mass="67200">MAKRILLSLFLFAITLLKSQDIYSEFRKKYWEYEENDEKAFVYLNLSISSAKKEKNYAELSQAYKDAVRFSQNNKLQYADSTIIAAKLSKSNSLIGNAYTGKGIVYYFNYRKFQPALNEYLKADEYLENADDPFLRYQNLYHIGVVKSYLGYHKESLEIFKECIAYFESNTKANIHPNLIKNNRKGYLNSLHQTIICYQHLGNYKEAEKLIDEGFKRIPKEAFFDLERSYFYKSKGITEFKDKSYQKAINNFESAIPELLKINDFTWSSVVYFYRGMSYAKLGNTEKALTDYKRVDSIFNKHHFILPEIRKNYEELIDYYKDNKNAKNELFYTKQLLKADSIIANDFKYLSTRIHKDYDTKTLLKSRNNLEKTSSVRKYLLIASSLIIILLGGVVLYWFRRKKDLQNKYDKLLLKMKNTDSEKENESLEEVFAKNSKLDVKLIQNLKKGFSEFEKSKGFLEKSITAGKLATQLDTNATYLSLFVKEFKGNNFNTYINKLRVEYAIDKIYNEKDWRKYSVEDIASACGFSNRQNFSNFFFEQYGIRPTDFLKQRKKELEDGNISSVISSLES</sequence>
<dbReference type="PROSITE" id="PS50005">
    <property type="entry name" value="TPR"/>
    <property type="match status" value="1"/>
</dbReference>
<dbReference type="Pfam" id="PF12833">
    <property type="entry name" value="HTH_18"/>
    <property type="match status" value="1"/>
</dbReference>
<dbReference type="EMBL" id="CP037954">
    <property type="protein sequence ID" value="QBO59522.1"/>
    <property type="molecule type" value="Genomic_DNA"/>
</dbReference>
<dbReference type="InterPro" id="IPR009057">
    <property type="entry name" value="Homeodomain-like_sf"/>
</dbReference>
<reference evidence="7 8" key="1">
    <citation type="submission" date="2019-03" db="EMBL/GenBank/DDBJ databases">
        <authorList>
            <person name="Kim H."/>
            <person name="Yu S.-M."/>
        </authorList>
    </citation>
    <scope>NUCLEOTIDE SEQUENCE [LARGE SCALE GENOMIC DNA]</scope>
    <source>
        <strain evidence="7 8">NBC122</strain>
    </source>
</reference>
<dbReference type="SUPFAM" id="SSF48452">
    <property type="entry name" value="TPR-like"/>
    <property type="match status" value="2"/>
</dbReference>
<name>A0A4P6ZIT4_9FLAO</name>
<keyword evidence="3" id="KW-0804">Transcription</keyword>
<dbReference type="Proteomes" id="UP000294419">
    <property type="component" value="Chromosome"/>
</dbReference>
<dbReference type="GO" id="GO:0003700">
    <property type="term" value="F:DNA-binding transcription factor activity"/>
    <property type="evidence" value="ECO:0007669"/>
    <property type="project" value="InterPro"/>
</dbReference>
<dbReference type="SUPFAM" id="SSF46689">
    <property type="entry name" value="Homeodomain-like"/>
    <property type="match status" value="1"/>
</dbReference>
<evidence type="ECO:0000256" key="2">
    <source>
        <dbReference type="ARBA" id="ARBA00023125"/>
    </source>
</evidence>
<keyword evidence="1" id="KW-0805">Transcription regulation</keyword>
<feature type="repeat" description="TPR" evidence="4">
    <location>
        <begin position="269"/>
        <end position="302"/>
    </location>
</feature>
<dbReference type="Gene3D" id="1.10.10.60">
    <property type="entry name" value="Homeodomain-like"/>
    <property type="match status" value="1"/>
</dbReference>
<feature type="transmembrane region" description="Helical" evidence="5">
    <location>
        <begin position="379"/>
        <end position="399"/>
    </location>
</feature>
<gene>
    <name evidence="7" type="primary">rhaS</name>
    <name evidence="7" type="ORF">NBC122_02721</name>
</gene>
<dbReference type="GO" id="GO:0043565">
    <property type="term" value="F:sequence-specific DNA binding"/>
    <property type="evidence" value="ECO:0007669"/>
    <property type="project" value="InterPro"/>
</dbReference>
<dbReference type="Gene3D" id="1.25.40.10">
    <property type="entry name" value="Tetratricopeptide repeat domain"/>
    <property type="match status" value="2"/>
</dbReference>
<dbReference type="AlphaFoldDB" id="A0A4P6ZIT4"/>
<keyword evidence="5" id="KW-0472">Membrane</keyword>
<dbReference type="SMART" id="SM00028">
    <property type="entry name" value="TPR"/>
    <property type="match status" value="4"/>
</dbReference>
<keyword evidence="8" id="KW-1185">Reference proteome</keyword>
<dbReference type="KEGG" id="csal:NBC122_02721"/>
<dbReference type="InterPro" id="IPR018060">
    <property type="entry name" value="HTH_AraC"/>
</dbReference>
<dbReference type="RefSeq" id="WP_133440855.1">
    <property type="nucleotide sequence ID" value="NZ_CP037954.1"/>
</dbReference>
<dbReference type="SMART" id="SM00342">
    <property type="entry name" value="HTH_ARAC"/>
    <property type="match status" value="1"/>
</dbReference>
<evidence type="ECO:0000256" key="1">
    <source>
        <dbReference type="ARBA" id="ARBA00023015"/>
    </source>
</evidence>
<dbReference type="PANTHER" id="PTHR43280">
    <property type="entry name" value="ARAC-FAMILY TRANSCRIPTIONAL REGULATOR"/>
    <property type="match status" value="1"/>
</dbReference>
<feature type="domain" description="HTH araC/xylS-type" evidence="6">
    <location>
        <begin position="460"/>
        <end position="552"/>
    </location>
</feature>
<keyword evidence="4" id="KW-0802">TPR repeat</keyword>
<organism evidence="7 8">
    <name type="scientific">Chryseobacterium salivictor</name>
    <dbReference type="NCBI Taxonomy" id="2547600"/>
    <lineage>
        <taxon>Bacteria</taxon>
        <taxon>Pseudomonadati</taxon>
        <taxon>Bacteroidota</taxon>
        <taxon>Flavobacteriia</taxon>
        <taxon>Flavobacteriales</taxon>
        <taxon>Weeksellaceae</taxon>
        <taxon>Chryseobacterium group</taxon>
        <taxon>Chryseobacterium</taxon>
    </lineage>
</organism>
<evidence type="ECO:0000259" key="6">
    <source>
        <dbReference type="PROSITE" id="PS01124"/>
    </source>
</evidence>
<evidence type="ECO:0000256" key="5">
    <source>
        <dbReference type="SAM" id="Phobius"/>
    </source>
</evidence>
<evidence type="ECO:0000256" key="4">
    <source>
        <dbReference type="PROSITE-ProRule" id="PRU00339"/>
    </source>
</evidence>
<keyword evidence="5" id="KW-1133">Transmembrane helix</keyword>